<proteinExistence type="predicted"/>
<organism evidence="1">
    <name type="scientific">Siphoviridae sp. ctj7g1</name>
    <dbReference type="NCBI Taxonomy" id="2826438"/>
    <lineage>
        <taxon>Viruses</taxon>
        <taxon>Duplodnaviria</taxon>
        <taxon>Heunggongvirae</taxon>
        <taxon>Uroviricota</taxon>
        <taxon>Caudoviricetes</taxon>
    </lineage>
</organism>
<dbReference type="GO" id="GO:0003676">
    <property type="term" value="F:nucleic acid binding"/>
    <property type="evidence" value="ECO:0007669"/>
    <property type="project" value="InterPro"/>
</dbReference>
<reference evidence="1" key="1">
    <citation type="journal article" date="2021" name="Proc. Natl. Acad. Sci. U.S.A.">
        <title>A Catalog of Tens of Thousands of Viruses from Human Metagenomes Reveals Hidden Associations with Chronic Diseases.</title>
        <authorList>
            <person name="Tisza M.J."/>
            <person name="Buck C.B."/>
        </authorList>
    </citation>
    <scope>NUCLEOTIDE SEQUENCE</scope>
    <source>
        <strain evidence="1">Ctj7g1</strain>
    </source>
</reference>
<protein>
    <submittedName>
        <fullName evidence="1">Nuclease</fullName>
    </submittedName>
</protein>
<dbReference type="EMBL" id="BK015796">
    <property type="protein sequence ID" value="DAE25283.1"/>
    <property type="molecule type" value="Genomic_DNA"/>
</dbReference>
<sequence length="96" mass="11201">MKESTYQSGLIKRIKARFPDCIILKNDSSYIQGIPDLLILIGKRWFALEVKRGRTASHQPNQDYYIERMHGMSYASFIYPENEKDILNDIQQACES</sequence>
<accession>A0A8S5R2H1</accession>
<dbReference type="Gene3D" id="3.40.1350.10">
    <property type="match status" value="1"/>
</dbReference>
<evidence type="ECO:0000313" key="1">
    <source>
        <dbReference type="EMBL" id="DAE25283.1"/>
    </source>
</evidence>
<name>A0A8S5R2H1_9CAUD</name>
<dbReference type="InterPro" id="IPR011856">
    <property type="entry name" value="tRNA_endonuc-like_dom_sf"/>
</dbReference>